<dbReference type="EMBL" id="JAPHNI010000478">
    <property type="protein sequence ID" value="KAJ8110651.1"/>
    <property type="molecule type" value="Genomic_DNA"/>
</dbReference>
<evidence type="ECO:0000313" key="1">
    <source>
        <dbReference type="EMBL" id="KAJ8110651.1"/>
    </source>
</evidence>
<dbReference type="Proteomes" id="UP001153331">
    <property type="component" value="Unassembled WGS sequence"/>
</dbReference>
<protein>
    <submittedName>
        <fullName evidence="1">Uncharacterized protein</fullName>
    </submittedName>
</protein>
<comment type="caution">
    <text evidence="1">The sequence shown here is derived from an EMBL/GenBank/DDBJ whole genome shotgun (WGS) entry which is preliminary data.</text>
</comment>
<sequence>MAEAVGLTASIATLINVATNIVQYVNTLQKFSVDSTEFAQEASLILSLMLRLQLKIQGPEALDDTRPGSKSTRMILATLVPQIRKELLLLSDILHPGTVSKTQAVKRHLVWPIKVTSVREALSRLERLKSLVGLALDDNLSDLVGEIRKDTELLRSLPKDMGNLSSKLDKHSQDLKETDSRIRDEIDHVGVRLTSLHDQGERAARKQRQGRIVDFIAPFDFSTRYSTLVSQTLRGTGEWFLKSPQFEKWSGSDGGIFWCSGMPGAGKSILAANAVSHLQLKEASNETVAVLFVFCDYQQNRDQNSINLLSSLWRQLMQLRLLELQECSELEIKYQGPQRHIRPTSDEILNMIQQEFHRYRKVFVVVDAIDELKPNHCSEFSEALCSLQRVNCTTRSDKFGSACARMNHIKIDLVHASSHMNLMITSRLTSHQTYHFGRVSHLEIKAGASDLRKYIIDQTRGAHLRRIWKHTNKDPSLLEEIVTVITHKAEGMFLLARFHIESLLDKHTIKAVRSTLKELPEGRNAISKAYDEALDRILEQNLDDRTLALRVLSWLLSSYQPIRLFDIQYALTVEEDEDLDEDDLLPAALIVSVCAGLVVYEVKTGILRFVHYTAQEYLESIRSTRFPDADFDIAMTSLHYLSKGTYAMNPRKDKIDHFDSLVKQTPFYAYASTYWGDHARRFQDAENASLATRIPGNYQPPKGQQILELMDDFLDLEAQGSCAVRALLSAAMKESGGALGYALRQHPSSLQKINVCAYFGLHKGIEHYLERDEAALNNSIDDFFGHTLHWAVLGGHTHTLQMLLQRPECRRFINMMQFCKTADDLIPFKARSDLSPLHLAAYIERPAMAQILLDNGADPALQNKGRYTPIHVAAHSGSMKSLETILGTESGKRALLLKDKLQRNALCEAAIHGSTKALEILAHATESLMPDGTLQDTMGDYTGRNPLHYAAERGYPDSVRVLLASGLGKQFALGQDDTGFTPLHQAIFWGYEECVREFLRWDHVDLLFSDPHNVAYNLKLAAYHGHARVLRLIFDTVPMSSDMIKNLHGSDTKLGVKYRTGSTVWHSAAQGGNVEAMDECVKKLASDIEVDVKDSPGTTAFIYAAQRGHIDVISYLTKLQADIDGKTNRGDAALHLATTNNLDTVICWLLSAGANVNVLDAEGNTPLALAAKKHWTSAAMLLIKAGADVLSVSATSSEGTWLRAQPWASDVSLVPPTPWLPDDGTAQLKAAFFVKMAFKKRLNPELIGYIFDLAGCWITTRLQVHRRVSTTERTGHICYITTPPISGYPLWPVRSLSFTATGYEEIIQNCLWPANNDRAYTWWDAGSIIPTPDGLKEPVGPIKQNVSGPILFRNTHKGPLVPETKSCVWPRHGHRLEWGALTVMVTDDPLEPVPFFWAEESTELACVQWIRGLREGQRVVFKPIACFGDKLHHVLSAEATICVSYLKR</sequence>
<proteinExistence type="predicted"/>
<organism evidence="1 2">
    <name type="scientific">Boeremia exigua</name>
    <dbReference type="NCBI Taxonomy" id="749465"/>
    <lineage>
        <taxon>Eukaryota</taxon>
        <taxon>Fungi</taxon>
        <taxon>Dikarya</taxon>
        <taxon>Ascomycota</taxon>
        <taxon>Pezizomycotina</taxon>
        <taxon>Dothideomycetes</taxon>
        <taxon>Pleosporomycetidae</taxon>
        <taxon>Pleosporales</taxon>
        <taxon>Pleosporineae</taxon>
        <taxon>Didymellaceae</taxon>
        <taxon>Boeremia</taxon>
    </lineage>
</organism>
<keyword evidence="2" id="KW-1185">Reference proteome</keyword>
<evidence type="ECO:0000313" key="2">
    <source>
        <dbReference type="Proteomes" id="UP001153331"/>
    </source>
</evidence>
<gene>
    <name evidence="1" type="ORF">OPT61_g6554</name>
</gene>
<name>A0ACC2I5U3_9PLEO</name>
<accession>A0ACC2I5U3</accession>
<reference evidence="1" key="1">
    <citation type="submission" date="2022-11" db="EMBL/GenBank/DDBJ databases">
        <title>Genome Sequence of Boeremia exigua.</title>
        <authorList>
            <person name="Buettner E."/>
        </authorList>
    </citation>
    <scope>NUCLEOTIDE SEQUENCE</scope>
    <source>
        <strain evidence="1">CU02</strain>
    </source>
</reference>